<feature type="chain" id="PRO_5040767461" description="DUF4890 domain-containing protein" evidence="2">
    <location>
        <begin position="19"/>
        <end position="119"/>
    </location>
</feature>
<dbReference type="AlphaFoldDB" id="A0A9X1RY86"/>
<accession>A0A9X1RY86</accession>
<evidence type="ECO:0000313" key="4">
    <source>
        <dbReference type="Proteomes" id="UP001139414"/>
    </source>
</evidence>
<reference evidence="3" key="1">
    <citation type="submission" date="2021-10" db="EMBL/GenBank/DDBJ databases">
        <title>Gramella sp. ASW11-100T, isolated from marine sediment.</title>
        <authorList>
            <person name="Xia C."/>
        </authorList>
    </citation>
    <scope>NUCLEOTIDE SEQUENCE</scope>
    <source>
        <strain evidence="3">ASW11-100</strain>
    </source>
</reference>
<organism evidence="3 4">
    <name type="scientific">Christiangramia sediminis</name>
    <dbReference type="NCBI Taxonomy" id="2881336"/>
    <lineage>
        <taxon>Bacteria</taxon>
        <taxon>Pseudomonadati</taxon>
        <taxon>Bacteroidota</taxon>
        <taxon>Flavobacteriia</taxon>
        <taxon>Flavobacteriales</taxon>
        <taxon>Flavobacteriaceae</taxon>
        <taxon>Christiangramia</taxon>
    </lineage>
</organism>
<comment type="caution">
    <text evidence="3">The sequence shown here is derived from an EMBL/GenBank/DDBJ whole genome shotgun (WGS) entry which is preliminary data.</text>
</comment>
<name>A0A9X1RY86_9FLAO</name>
<dbReference type="EMBL" id="JAJBZG010000005">
    <property type="protein sequence ID" value="MCB7481489.1"/>
    <property type="molecule type" value="Genomic_DNA"/>
</dbReference>
<gene>
    <name evidence="3" type="ORF">LGQ90_09480</name>
</gene>
<dbReference type="Proteomes" id="UP001139414">
    <property type="component" value="Unassembled WGS sequence"/>
</dbReference>
<keyword evidence="4" id="KW-1185">Reference proteome</keyword>
<evidence type="ECO:0000313" key="3">
    <source>
        <dbReference type="EMBL" id="MCB7481489.1"/>
    </source>
</evidence>
<dbReference type="RefSeq" id="WP_229340493.1">
    <property type="nucleotide sequence ID" value="NZ_JAJBZG010000005.1"/>
</dbReference>
<protein>
    <recommendedName>
        <fullName evidence="5">DUF4890 domain-containing protein</fullName>
    </recommendedName>
</protein>
<feature type="coiled-coil region" evidence="1">
    <location>
        <begin position="59"/>
        <end position="93"/>
    </location>
</feature>
<evidence type="ECO:0008006" key="5">
    <source>
        <dbReference type="Google" id="ProtNLM"/>
    </source>
</evidence>
<sequence length="119" mass="14513">MKKLITAIFLLLSITVFAQEKESRRADISEDEMATLRAKRLAMQLDLNVEQQEKLKLFFAKRMESNKELRQERQKMREERMEMTEKQKAELREILTEEQYLKWEQLQEKRRKGRQPPKN</sequence>
<evidence type="ECO:0000256" key="2">
    <source>
        <dbReference type="SAM" id="SignalP"/>
    </source>
</evidence>
<keyword evidence="1" id="KW-0175">Coiled coil</keyword>
<evidence type="ECO:0000256" key="1">
    <source>
        <dbReference type="SAM" id="Coils"/>
    </source>
</evidence>
<keyword evidence="2" id="KW-0732">Signal</keyword>
<proteinExistence type="predicted"/>
<feature type="signal peptide" evidence="2">
    <location>
        <begin position="1"/>
        <end position="18"/>
    </location>
</feature>